<organism evidence="7 8">
    <name type="scientific">Steroidobacter gossypii</name>
    <dbReference type="NCBI Taxonomy" id="2805490"/>
    <lineage>
        <taxon>Bacteria</taxon>
        <taxon>Pseudomonadati</taxon>
        <taxon>Pseudomonadota</taxon>
        <taxon>Gammaproteobacteria</taxon>
        <taxon>Steroidobacterales</taxon>
        <taxon>Steroidobacteraceae</taxon>
        <taxon>Steroidobacter</taxon>
    </lineage>
</organism>
<evidence type="ECO:0000313" key="7">
    <source>
        <dbReference type="EMBL" id="MBM0107342.1"/>
    </source>
</evidence>
<evidence type="ECO:0000259" key="6">
    <source>
        <dbReference type="Pfam" id="PF02776"/>
    </source>
</evidence>
<dbReference type="Pfam" id="PF02775">
    <property type="entry name" value="TPP_enzyme_C"/>
    <property type="match status" value="1"/>
</dbReference>
<dbReference type="InterPro" id="IPR029035">
    <property type="entry name" value="DHS-like_NAD/FAD-binding_dom"/>
</dbReference>
<dbReference type="CDD" id="cd07035">
    <property type="entry name" value="TPP_PYR_POX_like"/>
    <property type="match status" value="1"/>
</dbReference>
<feature type="domain" description="Thiamine pyrophosphate enzyme central" evidence="4">
    <location>
        <begin position="197"/>
        <end position="330"/>
    </location>
</feature>
<dbReference type="InterPro" id="IPR029061">
    <property type="entry name" value="THDP-binding"/>
</dbReference>
<evidence type="ECO:0000256" key="1">
    <source>
        <dbReference type="ARBA" id="ARBA00007812"/>
    </source>
</evidence>
<dbReference type="EMBL" id="JAEVLS010000005">
    <property type="protein sequence ID" value="MBM0107342.1"/>
    <property type="molecule type" value="Genomic_DNA"/>
</dbReference>
<feature type="domain" description="Thiamine pyrophosphate enzyme TPP-binding" evidence="5">
    <location>
        <begin position="392"/>
        <end position="538"/>
    </location>
</feature>
<accession>A0ABS1X281</accession>
<dbReference type="Pfam" id="PF02776">
    <property type="entry name" value="TPP_enzyme_N"/>
    <property type="match status" value="1"/>
</dbReference>
<comment type="similarity">
    <text evidence="1 3">Belongs to the TPP enzyme family.</text>
</comment>
<dbReference type="PROSITE" id="PS00187">
    <property type="entry name" value="TPP_ENZYMES"/>
    <property type="match status" value="1"/>
</dbReference>
<reference evidence="7 8" key="1">
    <citation type="journal article" date="2021" name="Int. J. Syst. Evol. Microbiol.">
        <title>Steroidobacter gossypii sp. nov., isolated from soil of cotton cropping field.</title>
        <authorList>
            <person name="Huang R."/>
            <person name="Yang S."/>
            <person name="Zhen C."/>
            <person name="Liu W."/>
        </authorList>
    </citation>
    <scope>NUCLEOTIDE SEQUENCE [LARGE SCALE GENOMIC DNA]</scope>
    <source>
        <strain evidence="7 8">S1-65</strain>
    </source>
</reference>
<dbReference type="InterPro" id="IPR000399">
    <property type="entry name" value="TPP-bd_CS"/>
</dbReference>
<evidence type="ECO:0000259" key="4">
    <source>
        <dbReference type="Pfam" id="PF00205"/>
    </source>
</evidence>
<feature type="domain" description="Thiamine pyrophosphate enzyme N-terminal TPP-binding" evidence="6">
    <location>
        <begin position="10"/>
        <end position="125"/>
    </location>
</feature>
<evidence type="ECO:0000256" key="3">
    <source>
        <dbReference type="RuleBase" id="RU362132"/>
    </source>
</evidence>
<keyword evidence="2 3" id="KW-0786">Thiamine pyrophosphate</keyword>
<dbReference type="Gene3D" id="3.40.50.1220">
    <property type="entry name" value="TPP-binding domain"/>
    <property type="match status" value="1"/>
</dbReference>
<dbReference type="InterPro" id="IPR012001">
    <property type="entry name" value="Thiamin_PyroP_enz_TPP-bd_dom"/>
</dbReference>
<name>A0ABS1X281_9GAMM</name>
<dbReference type="PANTHER" id="PTHR18968:SF120">
    <property type="entry name" value="ACETOLACTATE SYNTHASE LARGE SUBUNIT"/>
    <property type="match status" value="1"/>
</dbReference>
<dbReference type="PANTHER" id="PTHR18968">
    <property type="entry name" value="THIAMINE PYROPHOSPHATE ENZYMES"/>
    <property type="match status" value="1"/>
</dbReference>
<evidence type="ECO:0000256" key="2">
    <source>
        <dbReference type="ARBA" id="ARBA00023052"/>
    </source>
</evidence>
<sequence length="563" mass="61137">MKPSPTPAARTGGQLIVDQLLTHGAELAFCVPGESYLPVLDALYAVRDRIRLITCRHENGAANMAEAYGKLTGKPGICLVTRGPGATNASIGVHTAFQDSTPMILLIGQVGTDFMEREAFQEIDYRRMFGPMSKWVAQIDRTDRIPEFIARAYQVATSGRMGPVVLALPEDVLSGTAQVADARPWQRVESAPSPEAIARLSQMLGEAQRPFLLAGGSGWNEAACAQLQRFAETQQIPVGCEFRSQDLFDNAHPNYAGDVGIGINPKLAERIKASDLLIVLGARLGEITTSGYGLIAGPVPAQRLVHIYPEAEELGRFYHADLMINATMPAMSSALAVLPKLTRVDVQTQASAANQDYRAWQERKQIPGKVQMWDVIQHLDRVLPPDVIVTNGAGNYTTWAHRFHRYRGFRTQLAPTSGAMGYGVPAGIAAKALYPDRTVISLAGDGCFLMTGQELATAVQYQLNVIIIVVNNNMYGTIRMHQEREYPARVHGTSLVNPDFAAYATAFGAHGELVETTEQFAPALDRALAAGKPALIEIRIDPEAITPNATLQSIREAARQGAR</sequence>
<dbReference type="InterPro" id="IPR011766">
    <property type="entry name" value="TPP_enzyme_TPP-bd"/>
</dbReference>
<keyword evidence="8" id="KW-1185">Reference proteome</keyword>
<dbReference type="Proteomes" id="UP000661077">
    <property type="component" value="Unassembled WGS sequence"/>
</dbReference>
<dbReference type="Gene3D" id="3.40.50.970">
    <property type="match status" value="2"/>
</dbReference>
<comment type="caution">
    <text evidence="7">The sequence shown here is derived from an EMBL/GenBank/DDBJ whole genome shotgun (WGS) entry which is preliminary data.</text>
</comment>
<gene>
    <name evidence="7" type="ORF">JM946_21600</name>
</gene>
<evidence type="ECO:0000259" key="5">
    <source>
        <dbReference type="Pfam" id="PF02775"/>
    </source>
</evidence>
<dbReference type="SUPFAM" id="SSF52518">
    <property type="entry name" value="Thiamin diphosphate-binding fold (THDP-binding)"/>
    <property type="match status" value="2"/>
</dbReference>
<protein>
    <submittedName>
        <fullName evidence="7">Thiamine pyrophosphate-binding protein</fullName>
    </submittedName>
</protein>
<evidence type="ECO:0000313" key="8">
    <source>
        <dbReference type="Proteomes" id="UP000661077"/>
    </source>
</evidence>
<dbReference type="NCBIfam" id="NF006052">
    <property type="entry name" value="PRK08199.1"/>
    <property type="match status" value="1"/>
</dbReference>
<dbReference type="RefSeq" id="WP_203169456.1">
    <property type="nucleotide sequence ID" value="NZ_JAEVLS010000005.1"/>
</dbReference>
<proteinExistence type="inferred from homology"/>
<dbReference type="Pfam" id="PF00205">
    <property type="entry name" value="TPP_enzyme_M"/>
    <property type="match status" value="1"/>
</dbReference>
<dbReference type="CDD" id="cd00568">
    <property type="entry name" value="TPP_enzymes"/>
    <property type="match status" value="1"/>
</dbReference>
<dbReference type="InterPro" id="IPR045229">
    <property type="entry name" value="TPP_enz"/>
</dbReference>
<dbReference type="SUPFAM" id="SSF52467">
    <property type="entry name" value="DHS-like NAD/FAD-binding domain"/>
    <property type="match status" value="1"/>
</dbReference>
<dbReference type="InterPro" id="IPR012000">
    <property type="entry name" value="Thiamin_PyroP_enz_cen_dom"/>
</dbReference>